<keyword evidence="4" id="KW-0233">DNA recombination</keyword>
<dbReference type="GO" id="GO:0006310">
    <property type="term" value="P:DNA recombination"/>
    <property type="evidence" value="ECO:0007669"/>
    <property type="project" value="UniProtKB-KW"/>
</dbReference>
<dbReference type="STRING" id="1285928.SAMN04487894_1034"/>
<dbReference type="InterPro" id="IPR002104">
    <property type="entry name" value="Integrase_catalytic"/>
</dbReference>
<dbReference type="InterPro" id="IPR010998">
    <property type="entry name" value="Integrase_recombinase_N"/>
</dbReference>
<dbReference type="PROSITE" id="PS51900">
    <property type="entry name" value="CB"/>
    <property type="match status" value="1"/>
</dbReference>
<dbReference type="Pfam" id="PF00589">
    <property type="entry name" value="Phage_integrase"/>
    <property type="match status" value="1"/>
</dbReference>
<dbReference type="GO" id="GO:0015074">
    <property type="term" value="P:DNA integration"/>
    <property type="evidence" value="ECO:0007669"/>
    <property type="project" value="UniProtKB-KW"/>
</dbReference>
<dbReference type="PROSITE" id="PS51898">
    <property type="entry name" value="TYR_RECOMBINASE"/>
    <property type="match status" value="1"/>
</dbReference>
<evidence type="ECO:0000313" key="8">
    <source>
        <dbReference type="EMBL" id="SDC57945.1"/>
    </source>
</evidence>
<dbReference type="SUPFAM" id="SSF56349">
    <property type="entry name" value="DNA breaking-rejoining enzymes"/>
    <property type="match status" value="1"/>
</dbReference>
<evidence type="ECO:0000313" key="9">
    <source>
        <dbReference type="Proteomes" id="UP000198757"/>
    </source>
</evidence>
<evidence type="ECO:0000259" key="7">
    <source>
        <dbReference type="PROSITE" id="PS51900"/>
    </source>
</evidence>
<dbReference type="Gene3D" id="1.10.443.10">
    <property type="entry name" value="Intergrase catalytic core"/>
    <property type="match status" value="1"/>
</dbReference>
<dbReference type="EMBL" id="FMZO01000003">
    <property type="protein sequence ID" value="SDC57945.1"/>
    <property type="molecule type" value="Genomic_DNA"/>
</dbReference>
<dbReference type="PANTHER" id="PTHR30349:SF64">
    <property type="entry name" value="PROPHAGE INTEGRASE INTD-RELATED"/>
    <property type="match status" value="1"/>
</dbReference>
<dbReference type="InterPro" id="IPR013762">
    <property type="entry name" value="Integrase-like_cat_sf"/>
</dbReference>
<comment type="similarity">
    <text evidence="1">Belongs to the 'phage' integrase family.</text>
</comment>
<dbReference type="RefSeq" id="WP_090389204.1">
    <property type="nucleotide sequence ID" value="NZ_FMZO01000003.1"/>
</dbReference>
<gene>
    <name evidence="8" type="ORF">SAMN04487894_1034</name>
</gene>
<evidence type="ECO:0000256" key="3">
    <source>
        <dbReference type="ARBA" id="ARBA00023125"/>
    </source>
</evidence>
<keyword evidence="9" id="KW-1185">Reference proteome</keyword>
<feature type="domain" description="Tyr recombinase" evidence="6">
    <location>
        <begin position="96"/>
        <end position="271"/>
    </location>
</feature>
<dbReference type="InterPro" id="IPR044068">
    <property type="entry name" value="CB"/>
</dbReference>
<dbReference type="InterPro" id="IPR050090">
    <property type="entry name" value="Tyrosine_recombinase_XerCD"/>
</dbReference>
<proteinExistence type="inferred from homology"/>
<dbReference type="InterPro" id="IPR011010">
    <property type="entry name" value="DNA_brk_join_enz"/>
</dbReference>
<dbReference type="GO" id="GO:0003677">
    <property type="term" value="F:DNA binding"/>
    <property type="evidence" value="ECO:0007669"/>
    <property type="project" value="UniProtKB-UniRule"/>
</dbReference>
<name>A0A1G6MSJ7_NIADE</name>
<keyword evidence="2" id="KW-0229">DNA integration</keyword>
<dbReference type="Gene3D" id="1.10.150.130">
    <property type="match status" value="1"/>
</dbReference>
<evidence type="ECO:0000256" key="4">
    <source>
        <dbReference type="ARBA" id="ARBA00023172"/>
    </source>
</evidence>
<accession>A0A1G6MSJ7</accession>
<evidence type="ECO:0000256" key="1">
    <source>
        <dbReference type="ARBA" id="ARBA00008857"/>
    </source>
</evidence>
<reference evidence="9" key="1">
    <citation type="submission" date="2016-10" db="EMBL/GenBank/DDBJ databases">
        <authorList>
            <person name="Varghese N."/>
            <person name="Submissions S."/>
        </authorList>
    </citation>
    <scope>NUCLEOTIDE SEQUENCE [LARGE SCALE GENOMIC DNA]</scope>
    <source>
        <strain evidence="9">DSM 25811 / CCM 8410 / LMG 26954 / E90</strain>
    </source>
</reference>
<protein>
    <submittedName>
        <fullName evidence="8">Site-specific recombinase XerD</fullName>
    </submittedName>
</protein>
<dbReference type="AlphaFoldDB" id="A0A1G6MSJ7"/>
<dbReference type="Pfam" id="PF13495">
    <property type="entry name" value="Phage_int_SAM_4"/>
    <property type="match status" value="1"/>
</dbReference>
<dbReference type="PANTHER" id="PTHR30349">
    <property type="entry name" value="PHAGE INTEGRASE-RELATED"/>
    <property type="match status" value="1"/>
</dbReference>
<dbReference type="InterPro" id="IPR004107">
    <property type="entry name" value="Integrase_SAM-like_N"/>
</dbReference>
<organism evidence="8 9">
    <name type="scientific">Niabella drilacis (strain DSM 25811 / CCM 8410 / CCUG 62505 / LMG 26954 / E90)</name>
    <dbReference type="NCBI Taxonomy" id="1285928"/>
    <lineage>
        <taxon>Bacteria</taxon>
        <taxon>Pseudomonadati</taxon>
        <taxon>Bacteroidota</taxon>
        <taxon>Chitinophagia</taxon>
        <taxon>Chitinophagales</taxon>
        <taxon>Chitinophagaceae</taxon>
        <taxon>Niabella</taxon>
    </lineage>
</organism>
<keyword evidence="3 5" id="KW-0238">DNA-binding</keyword>
<evidence type="ECO:0000259" key="6">
    <source>
        <dbReference type="PROSITE" id="PS51898"/>
    </source>
</evidence>
<evidence type="ECO:0000256" key="2">
    <source>
        <dbReference type="ARBA" id="ARBA00022908"/>
    </source>
</evidence>
<sequence>MLPSLLQYLKLKAYSPSTNKTYTNEVAQLLQSLNNTPADDLTTDQIKQYLLHCYEDLKLTENTLHSRINALKFYYEQVLKKEKNFWDIPRPKKPLQLPKLLNEQELGKLFNSLTNKKHKAMLFAAYSAGLRVSELAALKITDIDSGRMQLFIQRAKGKKDRYVNLSPVRLDILRSYIKNTGPGPKEYLFESEQTGTAYPTRTIQQISSNAKQKAGIRKEVGIHSLRHSFATHLLDKGVDIRYIKDLLGHFNIKTTERYLHVSKRQLMNIVSPLDDLWKKENIDW</sequence>
<dbReference type="Proteomes" id="UP000198757">
    <property type="component" value="Unassembled WGS sequence"/>
</dbReference>
<feature type="domain" description="Core-binding (CB)" evidence="7">
    <location>
        <begin position="1"/>
        <end position="79"/>
    </location>
</feature>
<evidence type="ECO:0000256" key="5">
    <source>
        <dbReference type="PROSITE-ProRule" id="PRU01248"/>
    </source>
</evidence>